<dbReference type="InterPro" id="IPR028850">
    <property type="entry name" value="MUC16"/>
</dbReference>
<reference evidence="3" key="1">
    <citation type="submission" date="2025-08" db="UniProtKB">
        <authorList>
            <consortium name="Ensembl"/>
        </authorList>
    </citation>
    <scope>IDENTIFICATION</scope>
</reference>
<dbReference type="Pfam" id="PF01390">
    <property type="entry name" value="SEA"/>
    <property type="match status" value="1"/>
</dbReference>
<accession>A0A8C5NU79</accession>
<dbReference type="GeneTree" id="ENSGT00440000039287"/>
<dbReference type="AlphaFoldDB" id="A0A8C5NU79"/>
<dbReference type="InterPro" id="IPR000082">
    <property type="entry name" value="SEA_dom"/>
</dbReference>
<protein>
    <recommendedName>
        <fullName evidence="2">SEA domain-containing protein</fullName>
    </recommendedName>
</protein>
<dbReference type="PROSITE" id="PS50024">
    <property type="entry name" value="SEA"/>
    <property type="match status" value="1"/>
</dbReference>
<dbReference type="Ensembl" id="ENSJJAT00000000772.1">
    <property type="protein sequence ID" value="ENSJJAP00000000734.1"/>
    <property type="gene ID" value="ENSJJAG00000000613.1"/>
</dbReference>
<name>A0A8C5NU79_JACJA</name>
<reference evidence="3" key="2">
    <citation type="submission" date="2025-09" db="UniProtKB">
        <authorList>
            <consortium name="Ensembl"/>
        </authorList>
    </citation>
    <scope>IDENTIFICATION</scope>
</reference>
<feature type="transmembrane region" description="Helical" evidence="1">
    <location>
        <begin position="96"/>
        <end position="124"/>
    </location>
</feature>
<evidence type="ECO:0000313" key="4">
    <source>
        <dbReference type="Proteomes" id="UP000694385"/>
    </source>
</evidence>
<dbReference type="PANTHER" id="PTHR14672">
    <property type="entry name" value="MUCIN-16"/>
    <property type="match status" value="1"/>
</dbReference>
<dbReference type="Gene3D" id="3.30.70.960">
    <property type="entry name" value="SEA domain"/>
    <property type="match status" value="1"/>
</dbReference>
<dbReference type="SUPFAM" id="SSF82671">
    <property type="entry name" value="SEA domain"/>
    <property type="match status" value="1"/>
</dbReference>
<dbReference type="OMA" id="SICKFTQ"/>
<evidence type="ECO:0000256" key="1">
    <source>
        <dbReference type="SAM" id="Phobius"/>
    </source>
</evidence>
<evidence type="ECO:0000313" key="3">
    <source>
        <dbReference type="Ensembl" id="ENSJJAP00000000734.1"/>
    </source>
</evidence>
<evidence type="ECO:0000259" key="2">
    <source>
        <dbReference type="PROSITE" id="PS50024"/>
    </source>
</evidence>
<feature type="domain" description="SEA" evidence="2">
    <location>
        <begin position="1"/>
        <end position="82"/>
    </location>
</feature>
<dbReference type="PANTHER" id="PTHR14672:SF1">
    <property type="entry name" value="MUCIN-16"/>
    <property type="match status" value="1"/>
</dbReference>
<keyword evidence="1" id="KW-1133">Transmembrane helix</keyword>
<keyword evidence="1" id="KW-0812">Transmembrane</keyword>
<sequence length="150" mass="16959">LNQLFRNSSIKSYFSHCQVLAFRSVPDSNHTGVDSLCDFSPLARRVDKVAIYEEFLRMTQNGTQLLNFTLDRKSVLVDGYSGHTNEAASRNSELPFWAIILICLAGLLGLITLLLGCFLVTVCLRKKGGNYQVQHHLGYYLPHLDLRKLQ</sequence>
<dbReference type="Proteomes" id="UP000694385">
    <property type="component" value="Unassembled WGS sequence"/>
</dbReference>
<organism evidence="3 4">
    <name type="scientific">Jaculus jaculus</name>
    <name type="common">Lesser Egyptian jerboa</name>
    <dbReference type="NCBI Taxonomy" id="51337"/>
    <lineage>
        <taxon>Eukaryota</taxon>
        <taxon>Metazoa</taxon>
        <taxon>Chordata</taxon>
        <taxon>Craniata</taxon>
        <taxon>Vertebrata</taxon>
        <taxon>Euteleostomi</taxon>
        <taxon>Mammalia</taxon>
        <taxon>Eutheria</taxon>
        <taxon>Euarchontoglires</taxon>
        <taxon>Glires</taxon>
        <taxon>Rodentia</taxon>
        <taxon>Myomorpha</taxon>
        <taxon>Dipodoidea</taxon>
        <taxon>Dipodidae</taxon>
        <taxon>Dipodinae</taxon>
        <taxon>Jaculus</taxon>
    </lineage>
</organism>
<dbReference type="InterPro" id="IPR036364">
    <property type="entry name" value="SEA_dom_sf"/>
</dbReference>
<keyword evidence="4" id="KW-1185">Reference proteome</keyword>
<proteinExistence type="predicted"/>
<keyword evidence="1" id="KW-0472">Membrane</keyword>